<dbReference type="SUPFAM" id="SSF55874">
    <property type="entry name" value="ATPase domain of HSP90 chaperone/DNA topoisomerase II/histidine kinase"/>
    <property type="match status" value="1"/>
</dbReference>
<protein>
    <recommendedName>
        <fullName evidence="2">histidine kinase</fullName>
        <ecNumber evidence="2">2.7.13.3</ecNumber>
    </recommendedName>
</protein>
<dbReference type="AlphaFoldDB" id="A0A975HK59"/>
<gene>
    <name evidence="6" type="ORF">J1N51_00295</name>
</gene>
<dbReference type="SMART" id="SM00387">
    <property type="entry name" value="HATPase_c"/>
    <property type="match status" value="1"/>
</dbReference>
<dbReference type="InterPro" id="IPR036097">
    <property type="entry name" value="HisK_dim/P_sf"/>
</dbReference>
<evidence type="ECO:0000313" key="7">
    <source>
        <dbReference type="Proteomes" id="UP000682739"/>
    </source>
</evidence>
<dbReference type="InterPro" id="IPR004358">
    <property type="entry name" value="Sig_transdc_His_kin-like_C"/>
</dbReference>
<reference evidence="6" key="1">
    <citation type="submission" date="2021-03" db="EMBL/GenBank/DDBJ databases">
        <title>Description of Psychrosphaera ytuae sp. nov. isolated from deep sea sediment of South China Sea.</title>
        <authorList>
            <person name="Zhang J."/>
            <person name="Xu X.-D."/>
        </authorList>
    </citation>
    <scope>NUCLEOTIDE SEQUENCE</scope>
    <source>
        <strain evidence="6">MTZ26</strain>
    </source>
</reference>
<feature type="domain" description="Histidine kinase" evidence="5">
    <location>
        <begin position="262"/>
        <end position="503"/>
    </location>
</feature>
<dbReference type="Gene3D" id="1.10.287.130">
    <property type="match status" value="1"/>
</dbReference>
<feature type="coiled-coil region" evidence="4">
    <location>
        <begin position="6"/>
        <end position="36"/>
    </location>
</feature>
<dbReference type="InterPro" id="IPR005467">
    <property type="entry name" value="His_kinase_dom"/>
</dbReference>
<dbReference type="InterPro" id="IPR003661">
    <property type="entry name" value="HisK_dim/P_dom"/>
</dbReference>
<keyword evidence="3" id="KW-0597">Phosphoprotein</keyword>
<dbReference type="EC" id="2.7.13.3" evidence="2"/>
<dbReference type="PRINTS" id="PR00344">
    <property type="entry name" value="BCTRLSENSOR"/>
</dbReference>
<dbReference type="GO" id="GO:0000155">
    <property type="term" value="F:phosphorelay sensor kinase activity"/>
    <property type="evidence" value="ECO:0007669"/>
    <property type="project" value="InterPro"/>
</dbReference>
<name>A0A975HK59_9GAMM</name>
<dbReference type="Pfam" id="PF02518">
    <property type="entry name" value="HATPase_c"/>
    <property type="match status" value="1"/>
</dbReference>
<dbReference type="PROSITE" id="PS50109">
    <property type="entry name" value="HIS_KIN"/>
    <property type="match status" value="1"/>
</dbReference>
<dbReference type="InterPro" id="IPR036890">
    <property type="entry name" value="HATPase_C_sf"/>
</dbReference>
<evidence type="ECO:0000256" key="4">
    <source>
        <dbReference type="SAM" id="Coils"/>
    </source>
</evidence>
<dbReference type="Gene3D" id="3.30.565.10">
    <property type="entry name" value="Histidine kinase-like ATPase, C-terminal domain"/>
    <property type="match status" value="1"/>
</dbReference>
<evidence type="ECO:0000256" key="3">
    <source>
        <dbReference type="ARBA" id="ARBA00022553"/>
    </source>
</evidence>
<dbReference type="CDD" id="cd00082">
    <property type="entry name" value="HisKA"/>
    <property type="match status" value="1"/>
</dbReference>
<dbReference type="PANTHER" id="PTHR43065">
    <property type="entry name" value="SENSOR HISTIDINE KINASE"/>
    <property type="match status" value="1"/>
</dbReference>
<evidence type="ECO:0000256" key="2">
    <source>
        <dbReference type="ARBA" id="ARBA00012438"/>
    </source>
</evidence>
<feature type="coiled-coil region" evidence="4">
    <location>
        <begin position="223"/>
        <end position="253"/>
    </location>
</feature>
<dbReference type="SUPFAM" id="SSF47384">
    <property type="entry name" value="Homodimeric domain of signal transducing histidine kinase"/>
    <property type="match status" value="1"/>
</dbReference>
<organism evidence="6 7">
    <name type="scientific">Psychrosphaera ytuae</name>
    <dbReference type="NCBI Taxonomy" id="2820710"/>
    <lineage>
        <taxon>Bacteria</taxon>
        <taxon>Pseudomonadati</taxon>
        <taxon>Pseudomonadota</taxon>
        <taxon>Gammaproteobacteria</taxon>
        <taxon>Alteromonadales</taxon>
        <taxon>Pseudoalteromonadaceae</taxon>
        <taxon>Psychrosphaera</taxon>
    </lineage>
</organism>
<dbReference type="KEGG" id="psym:J1N51_00295"/>
<sequence length="504" mass="56797">MAETETKDLNQKVSALEKALEREKAARKMAETLLEQRSREIFESNQSLQTQMNEAKLQQLQLSFLTGLSADIWNADSVNNIVQVYLRRSSEFLNNAQCMFFQLRDEKTHWKLSSVMELENKYQQNDIDKEKIKTLIKSFQVDALLEAVKDAGGESTLQPVIAFTDESSEFQYIYIVPIFDINDNRGFASYLYSDHTQIDVLKLQTVESSRSMLAVAIQRQLATVNLNNRFKELKKTYKKLDDAQKQLVQSERMASIGQLAAGVAHEINNPIGFILSNYETLAEYIEVLNNILELYPNLAEQEAQNKLNQIWHDEDVDYIKEDLKELLSASKGGLKRVQEIVAGLKSFSHSNESADLTSFNLNECIEDSINLVWNELKYNCTIDRKFDDNLAPIKGSSGQIAQVIVNMLINAKHAMDSGGTITVQTQNIDDKVQVAITDQGCGISEENLEKLFTPFFTTKPVGVGTGLGLSISYGILKDHHAEIDVQSKVGEGTTFTILFPAYSE</sequence>
<dbReference type="RefSeq" id="WP_208832029.1">
    <property type="nucleotide sequence ID" value="NZ_CP072110.1"/>
</dbReference>
<accession>A0A975HK59</accession>
<evidence type="ECO:0000259" key="5">
    <source>
        <dbReference type="PROSITE" id="PS50109"/>
    </source>
</evidence>
<dbReference type="Proteomes" id="UP000682739">
    <property type="component" value="Chromosome"/>
</dbReference>
<comment type="catalytic activity">
    <reaction evidence="1">
        <text>ATP + protein L-histidine = ADP + protein N-phospho-L-histidine.</text>
        <dbReference type="EC" id="2.7.13.3"/>
    </reaction>
</comment>
<dbReference type="InterPro" id="IPR003594">
    <property type="entry name" value="HATPase_dom"/>
</dbReference>
<evidence type="ECO:0000256" key="1">
    <source>
        <dbReference type="ARBA" id="ARBA00000085"/>
    </source>
</evidence>
<dbReference type="PANTHER" id="PTHR43065:SF50">
    <property type="entry name" value="HISTIDINE KINASE"/>
    <property type="match status" value="1"/>
</dbReference>
<keyword evidence="7" id="KW-1185">Reference proteome</keyword>
<evidence type="ECO:0000313" key="6">
    <source>
        <dbReference type="EMBL" id="QTH63974.1"/>
    </source>
</evidence>
<proteinExistence type="predicted"/>
<dbReference type="EMBL" id="CP072110">
    <property type="protein sequence ID" value="QTH63974.1"/>
    <property type="molecule type" value="Genomic_DNA"/>
</dbReference>
<keyword evidence="4" id="KW-0175">Coiled coil</keyword>